<feature type="region of interest" description="Disordered" evidence="1">
    <location>
        <begin position="104"/>
        <end position="129"/>
    </location>
</feature>
<evidence type="ECO:0000256" key="1">
    <source>
        <dbReference type="SAM" id="MobiDB-lite"/>
    </source>
</evidence>
<evidence type="ECO:0000313" key="3">
    <source>
        <dbReference type="Proteomes" id="UP000694044"/>
    </source>
</evidence>
<feature type="compositionally biased region" description="Low complexity" evidence="1">
    <location>
        <begin position="1"/>
        <end position="16"/>
    </location>
</feature>
<dbReference type="AlphaFoldDB" id="A0A8T1WCZ6"/>
<name>A0A8T1WCZ6_9STRA</name>
<sequence>MVRPVTQAASTTAARARQTERRTADRLPQEVTSLKFDTVDMDTATTSREVDGRSWILASGGAEDGSTKALADLRSEAHRTCGVTLENTQHGQVCARKHRAAEGETLESVKGGRTENGRRTDGTEYDSQTTGARLNQLQWTDGTEYDSQTTGVVRVARLNQRSEWHRTAVSVQVHCTAAHED</sequence>
<dbReference type="EMBL" id="JAGDFM010000015">
    <property type="protein sequence ID" value="KAG7391962.1"/>
    <property type="molecule type" value="Genomic_DNA"/>
</dbReference>
<feature type="region of interest" description="Disordered" evidence="1">
    <location>
        <begin position="1"/>
        <end position="27"/>
    </location>
</feature>
<evidence type="ECO:0000313" key="2">
    <source>
        <dbReference type="EMBL" id="KAG7391962.1"/>
    </source>
</evidence>
<keyword evidence="3" id="KW-1185">Reference proteome</keyword>
<proteinExistence type="predicted"/>
<dbReference type="Proteomes" id="UP000694044">
    <property type="component" value="Unassembled WGS sequence"/>
</dbReference>
<organism evidence="2 3">
    <name type="scientific">Phytophthora pseudosyringae</name>
    <dbReference type="NCBI Taxonomy" id="221518"/>
    <lineage>
        <taxon>Eukaryota</taxon>
        <taxon>Sar</taxon>
        <taxon>Stramenopiles</taxon>
        <taxon>Oomycota</taxon>
        <taxon>Peronosporomycetes</taxon>
        <taxon>Peronosporales</taxon>
        <taxon>Peronosporaceae</taxon>
        <taxon>Phytophthora</taxon>
    </lineage>
</organism>
<protein>
    <submittedName>
        <fullName evidence="2">Uncharacterized protein</fullName>
    </submittedName>
</protein>
<reference evidence="2" key="1">
    <citation type="submission" date="2021-02" db="EMBL/GenBank/DDBJ databases">
        <authorList>
            <person name="Palmer J.M."/>
        </authorList>
    </citation>
    <scope>NUCLEOTIDE SEQUENCE</scope>
    <source>
        <strain evidence="2">SCRP734</strain>
    </source>
</reference>
<feature type="compositionally biased region" description="Basic and acidic residues" evidence="1">
    <location>
        <begin position="17"/>
        <end position="27"/>
    </location>
</feature>
<gene>
    <name evidence="2" type="ORF">PHYPSEUDO_002668</name>
</gene>
<feature type="compositionally biased region" description="Basic and acidic residues" evidence="1">
    <location>
        <begin position="110"/>
        <end position="122"/>
    </location>
</feature>
<accession>A0A8T1WCZ6</accession>
<comment type="caution">
    <text evidence="2">The sequence shown here is derived from an EMBL/GenBank/DDBJ whole genome shotgun (WGS) entry which is preliminary data.</text>
</comment>